<keyword evidence="2" id="KW-1185">Reference proteome</keyword>
<reference evidence="3" key="1">
    <citation type="submission" date="2022-11" db="UniProtKB">
        <authorList>
            <consortium name="WormBaseParasite"/>
        </authorList>
    </citation>
    <scope>IDENTIFICATION</scope>
</reference>
<evidence type="ECO:0000313" key="2">
    <source>
        <dbReference type="Proteomes" id="UP000887565"/>
    </source>
</evidence>
<dbReference type="Proteomes" id="UP000887565">
    <property type="component" value="Unplaced"/>
</dbReference>
<sequence length="63" mass="7410">ILVNRRTSSGQTLFVLKTISCVFPPSLNFVEIEQYVAKKRRRRRRERGNKIARAEIPSIRKPQ</sequence>
<name>A0A915HNV2_ROMCU</name>
<evidence type="ECO:0000313" key="3">
    <source>
        <dbReference type="WBParaSite" id="nRc.2.0.1.t03384-RA"/>
    </source>
</evidence>
<dbReference type="AlphaFoldDB" id="A0A915HNV2"/>
<protein>
    <submittedName>
        <fullName evidence="3">Uncharacterized protein</fullName>
    </submittedName>
</protein>
<dbReference type="WBParaSite" id="nRc.2.0.1.t03384-RA">
    <property type="protein sequence ID" value="nRc.2.0.1.t03384-RA"/>
    <property type="gene ID" value="nRc.2.0.1.g03384"/>
</dbReference>
<evidence type="ECO:0000256" key="1">
    <source>
        <dbReference type="SAM" id="MobiDB-lite"/>
    </source>
</evidence>
<organism evidence="2 3">
    <name type="scientific">Romanomermis culicivorax</name>
    <name type="common">Nematode worm</name>
    <dbReference type="NCBI Taxonomy" id="13658"/>
    <lineage>
        <taxon>Eukaryota</taxon>
        <taxon>Metazoa</taxon>
        <taxon>Ecdysozoa</taxon>
        <taxon>Nematoda</taxon>
        <taxon>Enoplea</taxon>
        <taxon>Dorylaimia</taxon>
        <taxon>Mermithida</taxon>
        <taxon>Mermithoidea</taxon>
        <taxon>Mermithidae</taxon>
        <taxon>Romanomermis</taxon>
    </lineage>
</organism>
<proteinExistence type="predicted"/>
<feature type="region of interest" description="Disordered" evidence="1">
    <location>
        <begin position="41"/>
        <end position="63"/>
    </location>
</feature>
<accession>A0A915HNV2</accession>